<evidence type="ECO:0000313" key="3">
    <source>
        <dbReference type="Proteomes" id="UP000436694"/>
    </source>
</evidence>
<dbReference type="AlphaFoldDB" id="A0A844AUI3"/>
<keyword evidence="1" id="KW-0472">Membrane</keyword>
<protein>
    <recommendedName>
        <fullName evidence="4">Gene transfer agent protein</fullName>
    </recommendedName>
</protein>
<accession>A0A844AUI3</accession>
<gene>
    <name evidence="2" type="ORF">GG681_03340</name>
</gene>
<organism evidence="2 3">
    <name type="scientific">Tritonibacter aquimaris</name>
    <dbReference type="NCBI Taxonomy" id="2663379"/>
    <lineage>
        <taxon>Bacteria</taxon>
        <taxon>Pseudomonadati</taxon>
        <taxon>Pseudomonadota</taxon>
        <taxon>Alphaproteobacteria</taxon>
        <taxon>Rhodobacterales</taxon>
        <taxon>Paracoccaceae</taxon>
        <taxon>Tritonibacter</taxon>
    </lineage>
</organism>
<dbReference type="EMBL" id="WIXK01000001">
    <property type="protein sequence ID" value="MQY41661.1"/>
    <property type="molecule type" value="Genomic_DNA"/>
</dbReference>
<name>A0A844AUI3_9RHOB</name>
<comment type="caution">
    <text evidence="2">The sequence shown here is derived from an EMBL/GenBank/DDBJ whole genome shotgun (WGS) entry which is preliminary data.</text>
</comment>
<keyword evidence="3" id="KW-1185">Reference proteome</keyword>
<evidence type="ECO:0000256" key="1">
    <source>
        <dbReference type="SAM" id="Phobius"/>
    </source>
</evidence>
<evidence type="ECO:0000313" key="2">
    <source>
        <dbReference type="EMBL" id="MQY41661.1"/>
    </source>
</evidence>
<proteinExistence type="predicted"/>
<keyword evidence="1" id="KW-1133">Transmembrane helix</keyword>
<dbReference type="RefSeq" id="WP_153545028.1">
    <property type="nucleotide sequence ID" value="NZ_WIXK01000001.1"/>
</dbReference>
<feature type="transmembrane region" description="Helical" evidence="1">
    <location>
        <begin position="45"/>
        <end position="66"/>
    </location>
</feature>
<evidence type="ECO:0008006" key="4">
    <source>
        <dbReference type="Google" id="ProtNLM"/>
    </source>
</evidence>
<reference evidence="2 3" key="1">
    <citation type="submission" date="2019-10" db="EMBL/GenBank/DDBJ databases">
        <title>Epibacterium sp. nov., isolated from seawater.</title>
        <authorList>
            <person name="Zhang X."/>
            <person name="Li N."/>
        </authorList>
    </citation>
    <scope>NUCLEOTIDE SEQUENCE [LARGE SCALE GENOMIC DNA]</scope>
    <source>
        <strain evidence="2 3">SM1969</strain>
    </source>
</reference>
<sequence>MDDFAPFETDLRLAAHERIYQLQHDMLSRRLDRIEQMMERLEKRLWLTVYGVAAVILAQAFQSFIITP</sequence>
<keyword evidence="1" id="KW-0812">Transmembrane</keyword>
<dbReference type="Proteomes" id="UP000436694">
    <property type="component" value="Unassembled WGS sequence"/>
</dbReference>